<dbReference type="InterPro" id="IPR007219">
    <property type="entry name" value="XnlR_reg_dom"/>
</dbReference>
<dbReference type="PANTHER" id="PTHR47431">
    <property type="entry name" value="ZN(II)2CYS6 TRANSCRIPTION FACTOR (EUROFUNG)-RELATED"/>
    <property type="match status" value="1"/>
</dbReference>
<dbReference type="OrthoDB" id="10067394at2759"/>
<keyword evidence="6" id="KW-1185">Reference proteome</keyword>
<feature type="domain" description="Xylanolytic transcriptional activator regulatory" evidence="4">
    <location>
        <begin position="5"/>
        <end position="74"/>
    </location>
</feature>
<dbReference type="AlphaFoldDB" id="A0A5N5WNC5"/>
<dbReference type="Pfam" id="PF04082">
    <property type="entry name" value="Fungal_trans"/>
    <property type="match status" value="1"/>
</dbReference>
<keyword evidence="3" id="KW-0539">Nucleus</keyword>
<proteinExistence type="predicted"/>
<keyword evidence="2" id="KW-0804">Transcription</keyword>
<evidence type="ECO:0000313" key="5">
    <source>
        <dbReference type="EMBL" id="KAB8068532.1"/>
    </source>
</evidence>
<dbReference type="CDD" id="cd12148">
    <property type="entry name" value="fungal_TF_MHR"/>
    <property type="match status" value="1"/>
</dbReference>
<name>A0A5N5WNC5_9EURO</name>
<protein>
    <recommendedName>
        <fullName evidence="4">Xylanolytic transcriptional activator regulatory domain-containing protein</fullName>
    </recommendedName>
</protein>
<dbReference type="PANTHER" id="PTHR47431:SF3">
    <property type="entry name" value="ZN(II)2CYS6 TRANSCRIPTION FACTOR (EUROFUNG)"/>
    <property type="match status" value="1"/>
</dbReference>
<evidence type="ECO:0000259" key="4">
    <source>
        <dbReference type="Pfam" id="PF04082"/>
    </source>
</evidence>
<dbReference type="GO" id="GO:0006351">
    <property type="term" value="P:DNA-templated transcription"/>
    <property type="evidence" value="ECO:0007669"/>
    <property type="project" value="InterPro"/>
</dbReference>
<organism evidence="5 6">
    <name type="scientific">Aspergillus leporis</name>
    <dbReference type="NCBI Taxonomy" id="41062"/>
    <lineage>
        <taxon>Eukaryota</taxon>
        <taxon>Fungi</taxon>
        <taxon>Dikarya</taxon>
        <taxon>Ascomycota</taxon>
        <taxon>Pezizomycotina</taxon>
        <taxon>Eurotiomycetes</taxon>
        <taxon>Eurotiomycetidae</taxon>
        <taxon>Eurotiales</taxon>
        <taxon>Aspergillaceae</taxon>
        <taxon>Aspergillus</taxon>
        <taxon>Aspergillus subgen. Circumdati</taxon>
    </lineage>
</organism>
<keyword evidence="1" id="KW-0805">Transcription regulation</keyword>
<dbReference type="Proteomes" id="UP000326565">
    <property type="component" value="Unassembled WGS sequence"/>
</dbReference>
<dbReference type="GO" id="GO:0008270">
    <property type="term" value="F:zinc ion binding"/>
    <property type="evidence" value="ECO:0007669"/>
    <property type="project" value="InterPro"/>
</dbReference>
<dbReference type="EMBL" id="ML732387">
    <property type="protein sequence ID" value="KAB8068532.1"/>
    <property type="molecule type" value="Genomic_DNA"/>
</dbReference>
<gene>
    <name evidence="5" type="ORF">BDV29DRAFT_184412</name>
</gene>
<evidence type="ECO:0000256" key="3">
    <source>
        <dbReference type="ARBA" id="ARBA00023242"/>
    </source>
</evidence>
<evidence type="ECO:0000313" key="6">
    <source>
        <dbReference type="Proteomes" id="UP000326565"/>
    </source>
</evidence>
<sequence>MPCPAISCSLELGLHCQGFSNAMKIQNPIRAESARRTWWEIFVVDTLLAALQVNGTLQLTIETPDLPLPCEDEYHDGRLGIVPTSLGEMDRQAFFHGQGDFSSSAYRVEAAAILRRCLLASQNHMFPDSIDIHVTVSAWFHRLPGSKQAILYHSGDMDEMVFQAFMLMHCASIYLHFPKSFA</sequence>
<evidence type="ECO:0000256" key="1">
    <source>
        <dbReference type="ARBA" id="ARBA00023015"/>
    </source>
</evidence>
<evidence type="ECO:0000256" key="2">
    <source>
        <dbReference type="ARBA" id="ARBA00023163"/>
    </source>
</evidence>
<accession>A0A5N5WNC5</accession>
<dbReference type="GO" id="GO:0003677">
    <property type="term" value="F:DNA binding"/>
    <property type="evidence" value="ECO:0007669"/>
    <property type="project" value="InterPro"/>
</dbReference>
<reference evidence="5 6" key="1">
    <citation type="submission" date="2019-04" db="EMBL/GenBank/DDBJ databases">
        <title>Friends and foes A comparative genomics study of 23 Aspergillus species from section Flavi.</title>
        <authorList>
            <consortium name="DOE Joint Genome Institute"/>
            <person name="Kjaerbolling I."/>
            <person name="Vesth T."/>
            <person name="Frisvad J.C."/>
            <person name="Nybo J.L."/>
            <person name="Theobald S."/>
            <person name="Kildgaard S."/>
            <person name="Isbrandt T."/>
            <person name="Kuo A."/>
            <person name="Sato A."/>
            <person name="Lyhne E.K."/>
            <person name="Kogle M.E."/>
            <person name="Wiebenga A."/>
            <person name="Kun R.S."/>
            <person name="Lubbers R.J."/>
            <person name="Makela M.R."/>
            <person name="Barry K."/>
            <person name="Chovatia M."/>
            <person name="Clum A."/>
            <person name="Daum C."/>
            <person name="Haridas S."/>
            <person name="He G."/>
            <person name="LaButti K."/>
            <person name="Lipzen A."/>
            <person name="Mondo S."/>
            <person name="Riley R."/>
            <person name="Salamov A."/>
            <person name="Simmons B.A."/>
            <person name="Magnuson J.K."/>
            <person name="Henrissat B."/>
            <person name="Mortensen U.H."/>
            <person name="Larsen T.O."/>
            <person name="Devries R.P."/>
            <person name="Grigoriev I.V."/>
            <person name="Machida M."/>
            <person name="Baker S.E."/>
            <person name="Andersen M.R."/>
        </authorList>
    </citation>
    <scope>NUCLEOTIDE SEQUENCE [LARGE SCALE GENOMIC DNA]</scope>
    <source>
        <strain evidence="5 6">CBS 151.66</strain>
    </source>
</reference>